<sequence length="396" mass="43006">MWQQSSGADASGKNMYSGKQDEDSGIVDSGFLSGPIPVSSDISEDISGDIEPPRVEDEPQKLVGEVENEGSSMRVDSGVDLGLSESLSQLSIKNVKLNQLGGRERTDSIQPEPILEPIVVEVEEKQHRHEEEEHIEPWQLYYIQDSDGDTQLHIAIIQGFLEAAAFSLIKMVPHPCLLDIINDDGQAPLHLAVLTKQPRIVRRLILGGADPSLRDSRGNTALHLACAANDLAAARALTDSLAPIERNHLGVHKKIPALPQNLEQINYQGETCLHVAAAKNQVDLVRLLLRLGADLEAREGLSGKTALHIAIENGCHSVVSFLLRECRPCLDAENYAGLTAYQIAICLDSQLATDLVKLGATPEPLPESDSEGSEDSADEDDVYLMPRLGPRIGVRV</sequence>
<accession>A0A0C9QKN6</accession>
<evidence type="ECO:0000256" key="2">
    <source>
        <dbReference type="ARBA" id="ARBA00023043"/>
    </source>
</evidence>
<dbReference type="GO" id="GO:0005829">
    <property type="term" value="C:cytosol"/>
    <property type="evidence" value="ECO:0007669"/>
    <property type="project" value="TreeGrafter"/>
</dbReference>
<dbReference type="InterPro" id="IPR036770">
    <property type="entry name" value="Ankyrin_rpt-contain_sf"/>
</dbReference>
<evidence type="ECO:0000313" key="5">
    <source>
        <dbReference type="EMBL" id="JAG73881.1"/>
    </source>
</evidence>
<dbReference type="RefSeq" id="XP_011304926.1">
    <property type="nucleotide sequence ID" value="XM_011306624.1"/>
</dbReference>
<feature type="region of interest" description="Disordered" evidence="4">
    <location>
        <begin position="360"/>
        <end position="384"/>
    </location>
</feature>
<dbReference type="GeneID" id="105267637"/>
<gene>
    <name evidence="5" type="primary">cact</name>
    <name evidence="7" type="synonym">LOC105267637</name>
    <name evidence="5" type="ORF">g.24521</name>
</gene>
<dbReference type="PROSITE" id="PS50088">
    <property type="entry name" value="ANK_REPEAT"/>
    <property type="match status" value="3"/>
</dbReference>
<keyword evidence="1" id="KW-0677">Repeat</keyword>
<dbReference type="PROSITE" id="PS50297">
    <property type="entry name" value="ANK_REP_REGION"/>
    <property type="match status" value="3"/>
</dbReference>
<dbReference type="PANTHER" id="PTHR46680:SF3">
    <property type="entry name" value="NF-KAPPA-B INHIBITOR CACTUS"/>
    <property type="match status" value="1"/>
</dbReference>
<feature type="region of interest" description="Disordered" evidence="4">
    <location>
        <begin position="1"/>
        <end position="59"/>
    </location>
</feature>
<keyword evidence="2 3" id="KW-0040">ANK repeat</keyword>
<protein>
    <submittedName>
        <fullName evidence="5">Cact protein</fullName>
    </submittedName>
    <submittedName>
        <fullName evidence="7">NF-kappa-B inhibitor cactus</fullName>
    </submittedName>
</protein>
<dbReference type="GO" id="GO:0051059">
    <property type="term" value="F:NF-kappaB binding"/>
    <property type="evidence" value="ECO:0007669"/>
    <property type="project" value="TreeGrafter"/>
</dbReference>
<feature type="repeat" description="ANK" evidence="3">
    <location>
        <begin position="268"/>
        <end position="300"/>
    </location>
</feature>
<organism evidence="5">
    <name type="scientific">Fopius arisanus</name>
    <dbReference type="NCBI Taxonomy" id="64838"/>
    <lineage>
        <taxon>Eukaryota</taxon>
        <taxon>Metazoa</taxon>
        <taxon>Ecdysozoa</taxon>
        <taxon>Arthropoda</taxon>
        <taxon>Hexapoda</taxon>
        <taxon>Insecta</taxon>
        <taxon>Pterygota</taxon>
        <taxon>Neoptera</taxon>
        <taxon>Endopterygota</taxon>
        <taxon>Hymenoptera</taxon>
        <taxon>Apocrita</taxon>
        <taxon>Ichneumonoidea</taxon>
        <taxon>Braconidae</taxon>
        <taxon>Opiinae</taxon>
        <taxon>Fopius</taxon>
    </lineage>
</organism>
<dbReference type="OrthoDB" id="20727at2759"/>
<feature type="repeat" description="ANK" evidence="3">
    <location>
        <begin position="184"/>
        <end position="216"/>
    </location>
</feature>
<evidence type="ECO:0000256" key="3">
    <source>
        <dbReference type="PROSITE-ProRule" id="PRU00023"/>
    </source>
</evidence>
<dbReference type="CTD" id="34969"/>
<dbReference type="EMBL" id="GBYB01004114">
    <property type="protein sequence ID" value="JAG73881.1"/>
    <property type="molecule type" value="Transcribed_RNA"/>
</dbReference>
<dbReference type="Pfam" id="PF00023">
    <property type="entry name" value="Ank"/>
    <property type="match status" value="1"/>
</dbReference>
<dbReference type="Gene3D" id="1.25.40.20">
    <property type="entry name" value="Ankyrin repeat-containing domain"/>
    <property type="match status" value="1"/>
</dbReference>
<dbReference type="KEGG" id="fas:105267637"/>
<accession>A0A9R1T921</accession>
<evidence type="ECO:0000313" key="7">
    <source>
        <dbReference type="RefSeq" id="XP_011304926.1"/>
    </source>
</evidence>
<reference evidence="5" key="1">
    <citation type="submission" date="2015-01" db="EMBL/GenBank/DDBJ databases">
        <title>Transcriptome Assembly of Fopius arisanus.</title>
        <authorList>
            <person name="Geib S."/>
        </authorList>
    </citation>
    <scope>NUCLEOTIDE SEQUENCE</scope>
</reference>
<evidence type="ECO:0000256" key="4">
    <source>
        <dbReference type="SAM" id="MobiDB-lite"/>
    </source>
</evidence>
<dbReference type="PANTHER" id="PTHR46680">
    <property type="entry name" value="NF-KAPPA-B INHIBITOR ALPHA"/>
    <property type="match status" value="1"/>
</dbReference>
<feature type="compositionally biased region" description="Acidic residues" evidence="4">
    <location>
        <begin position="366"/>
        <end position="382"/>
    </location>
</feature>
<dbReference type="AlphaFoldDB" id="A0A0C9QKN6"/>
<dbReference type="PRINTS" id="PR01415">
    <property type="entry name" value="ANKYRIN"/>
</dbReference>
<reference evidence="7" key="2">
    <citation type="submission" date="2025-04" db="UniProtKB">
        <authorList>
            <consortium name="RefSeq"/>
        </authorList>
    </citation>
    <scope>IDENTIFICATION</scope>
    <source>
        <strain evidence="7">USDA-PBARC FA_bdor</strain>
        <tissue evidence="7">Whole organism</tissue>
    </source>
</reference>
<evidence type="ECO:0000256" key="1">
    <source>
        <dbReference type="ARBA" id="ARBA00022737"/>
    </source>
</evidence>
<dbReference type="SUPFAM" id="SSF48403">
    <property type="entry name" value="Ankyrin repeat"/>
    <property type="match status" value="1"/>
</dbReference>
<dbReference type="GO" id="GO:0071356">
    <property type="term" value="P:cellular response to tumor necrosis factor"/>
    <property type="evidence" value="ECO:0007669"/>
    <property type="project" value="TreeGrafter"/>
</dbReference>
<name>A0A0C9QKN6_9HYME</name>
<dbReference type="InterPro" id="IPR002110">
    <property type="entry name" value="Ankyrin_rpt"/>
</dbReference>
<dbReference type="Pfam" id="PF12796">
    <property type="entry name" value="Ank_2"/>
    <property type="match status" value="1"/>
</dbReference>
<dbReference type="InterPro" id="IPR051070">
    <property type="entry name" value="NF-kappa-B_inhibitor"/>
</dbReference>
<proteinExistence type="predicted"/>
<keyword evidence="6" id="KW-1185">Reference proteome</keyword>
<feature type="repeat" description="ANK" evidence="3">
    <location>
        <begin position="302"/>
        <end position="324"/>
    </location>
</feature>
<dbReference type="Proteomes" id="UP000694866">
    <property type="component" value="Unplaced"/>
</dbReference>
<dbReference type="SMART" id="SM00248">
    <property type="entry name" value="ANK"/>
    <property type="match status" value="5"/>
</dbReference>
<evidence type="ECO:0000313" key="6">
    <source>
        <dbReference type="Proteomes" id="UP000694866"/>
    </source>
</evidence>